<keyword evidence="1" id="KW-0472">Membrane</keyword>
<comment type="caution">
    <text evidence="2">The sequence shown here is derived from an EMBL/GenBank/DDBJ whole genome shotgun (WGS) entry which is preliminary data.</text>
</comment>
<keyword evidence="1" id="KW-1133">Transmembrane helix</keyword>
<reference evidence="2 3" key="1">
    <citation type="submission" date="2024-03" db="EMBL/GenBank/DDBJ databases">
        <title>Mouse gut bacterial collection (mGBC) of GemPharmatech.</title>
        <authorList>
            <person name="He Y."/>
            <person name="Dong L."/>
            <person name="Wu D."/>
            <person name="Gao X."/>
            <person name="Lin Z."/>
        </authorList>
    </citation>
    <scope>NUCLEOTIDE SEQUENCE [LARGE SCALE GENOMIC DNA]</scope>
    <source>
        <strain evidence="2 3">61-15</strain>
    </source>
</reference>
<proteinExistence type="predicted"/>
<evidence type="ECO:0000256" key="1">
    <source>
        <dbReference type="SAM" id="Phobius"/>
    </source>
</evidence>
<dbReference type="EMBL" id="JBCLSH010000021">
    <property type="protein sequence ID" value="MEY8443906.1"/>
    <property type="molecule type" value="Genomic_DNA"/>
</dbReference>
<accession>A0ABV4D2X5</accession>
<keyword evidence="3" id="KW-1185">Reference proteome</keyword>
<evidence type="ECO:0000313" key="3">
    <source>
        <dbReference type="Proteomes" id="UP001565283"/>
    </source>
</evidence>
<evidence type="ECO:0000313" key="2">
    <source>
        <dbReference type="EMBL" id="MEY8443906.1"/>
    </source>
</evidence>
<gene>
    <name evidence="2" type="ORF">AALA52_06580</name>
</gene>
<dbReference type="RefSeq" id="WP_251711811.1">
    <property type="nucleotide sequence ID" value="NZ_CALPDE010000001.1"/>
</dbReference>
<protein>
    <submittedName>
        <fullName evidence="2">DUF4059 family protein</fullName>
    </submittedName>
</protein>
<dbReference type="Proteomes" id="UP001565283">
    <property type="component" value="Unassembled WGS sequence"/>
</dbReference>
<feature type="transmembrane region" description="Helical" evidence="1">
    <location>
        <begin position="12"/>
        <end position="30"/>
    </location>
</feature>
<organism evidence="2 3">
    <name type="scientific">Lactococcus ileimucosae</name>
    <dbReference type="NCBI Taxonomy" id="2941329"/>
    <lineage>
        <taxon>Bacteria</taxon>
        <taxon>Bacillati</taxon>
        <taxon>Bacillota</taxon>
        <taxon>Bacilli</taxon>
        <taxon>Lactobacillales</taxon>
        <taxon>Streptococcaceae</taxon>
        <taxon>Lactococcus</taxon>
    </lineage>
</organism>
<keyword evidence="1" id="KW-0812">Transmembrane</keyword>
<name>A0ABV4D2X5_9LACT</name>
<dbReference type="InterPro" id="IPR025134">
    <property type="entry name" value="DUF4059"/>
</dbReference>
<dbReference type="Pfam" id="PF13268">
    <property type="entry name" value="DUF4059"/>
    <property type="match status" value="1"/>
</dbReference>
<sequence length="77" mass="9056">MINLVLQFYLKGLLVSFLVVGLLSLLYGFIYWARNRHKPRNVWRNRLFDIILIDILTIPILSFAIVGILIIFRIRGL</sequence>
<feature type="transmembrane region" description="Helical" evidence="1">
    <location>
        <begin position="50"/>
        <end position="72"/>
    </location>
</feature>